<comment type="caution">
    <text evidence="3">The sequence shown here is derived from an EMBL/GenBank/DDBJ whole genome shotgun (WGS) entry which is preliminary data.</text>
</comment>
<keyword evidence="2" id="KW-1133">Transmembrane helix</keyword>
<reference evidence="3" key="2">
    <citation type="submission" date="2021-09" db="EMBL/GenBank/DDBJ databases">
        <authorList>
            <person name="Gilroy R."/>
        </authorList>
    </citation>
    <scope>NUCLEOTIDE SEQUENCE</scope>
    <source>
        <strain evidence="3">4100</strain>
    </source>
</reference>
<dbReference type="PANTHER" id="PTHR30189:SF1">
    <property type="entry name" value="LPS-ASSEMBLY PROTEIN LPTD"/>
    <property type="match status" value="1"/>
</dbReference>
<gene>
    <name evidence="3" type="ORF">K8V47_08155</name>
</gene>
<dbReference type="AlphaFoldDB" id="A0A4Q0U9K3"/>
<dbReference type="Proteomes" id="UP000711407">
    <property type="component" value="Unassembled WGS sequence"/>
</dbReference>
<keyword evidence="2" id="KW-0812">Transmembrane</keyword>
<feature type="transmembrane region" description="Helical" evidence="2">
    <location>
        <begin position="12"/>
        <end position="33"/>
    </location>
</feature>
<evidence type="ECO:0000313" key="3">
    <source>
        <dbReference type="EMBL" id="HJE39710.1"/>
    </source>
</evidence>
<keyword evidence="2" id="KW-0472">Membrane</keyword>
<dbReference type="EMBL" id="DYXT01000042">
    <property type="protein sequence ID" value="HJE39710.1"/>
    <property type="molecule type" value="Genomic_DNA"/>
</dbReference>
<feature type="region of interest" description="Disordered" evidence="1">
    <location>
        <begin position="810"/>
        <end position="861"/>
    </location>
</feature>
<dbReference type="Pfam" id="PF19838">
    <property type="entry name" value="LptD_2"/>
    <property type="match status" value="1"/>
</dbReference>
<name>A0A4Q0U9K3_9BACT</name>
<reference evidence="3" key="1">
    <citation type="journal article" date="2021" name="PeerJ">
        <title>Extensive microbial diversity within the chicken gut microbiome revealed by metagenomics and culture.</title>
        <authorList>
            <person name="Gilroy R."/>
            <person name="Ravi A."/>
            <person name="Getino M."/>
            <person name="Pursley I."/>
            <person name="Horton D.L."/>
            <person name="Alikhan N.F."/>
            <person name="Baker D."/>
            <person name="Gharbi K."/>
            <person name="Hall N."/>
            <person name="Watson M."/>
            <person name="Adriaenssens E.M."/>
            <person name="Foster-Nyarko E."/>
            <person name="Jarju S."/>
            <person name="Secka A."/>
            <person name="Antonio M."/>
            <person name="Oren A."/>
            <person name="Chaudhuri R.R."/>
            <person name="La Ragione R."/>
            <person name="Hildebrand F."/>
            <person name="Pallen M.J."/>
        </authorList>
    </citation>
    <scope>NUCLEOTIDE SEQUENCE</scope>
    <source>
        <strain evidence="3">4100</strain>
    </source>
</reference>
<protein>
    <submittedName>
        <fullName evidence="3">LPS-assembly protein LptD</fullName>
    </submittedName>
</protein>
<organism evidence="3 4">
    <name type="scientific">Candidatus Amulumruptor caecigallinarius</name>
    <dbReference type="NCBI Taxonomy" id="2109911"/>
    <lineage>
        <taxon>Bacteria</taxon>
        <taxon>Pseudomonadati</taxon>
        <taxon>Bacteroidota</taxon>
        <taxon>Bacteroidia</taxon>
        <taxon>Bacteroidales</taxon>
        <taxon>Muribaculaceae</taxon>
        <taxon>Candidatus Amulumruptor</taxon>
    </lineage>
</organism>
<sequence length="993" mass="111814">MRRKLSLIHRLLKALFLNIVILTLCMILLTPAYGRMRADSDGHAALPMPDFSADADTDSVDNRQQLGELLQSISETVEPDSLGQAAPMADTTGSGTVPSRDTGRPRLDSSMMARTAIYNPEDTMRKPGKRIVRTKVSGDMEHVVDFSAKDSVRLVGSDQAFMYGDSKVTYGDIKLDAANIEMNMATNIVYAVGQEDSTGTVTGEPIFDDAGTSYEAKTMTYNFKTGKGYITDVITQQGDGFLTGSQTKKIDDKTFYIKDGHYTTCDNHDDPHFYFNLTKAKVTPKKNIVTGPAYMVLAGLPLPLAVPFGYFPFSEKYSSGIIIPTFGDDYNKGFYLDRGGYYFAFNDYMDLQLLGQIFTKGSWGINAISRYAKRYKFNGQFNIDYISTIEGDKGLPGYSKSNTFKIAWTHNQDAKANPNLNFSASVNFYTAGYQRDALNALYTPTFTENQTSSSINLSYRPANSKWSFNIGTNISQRNQDSTLSVTLPTLTANLPQVYPFKRKKAMGGERWYEKISVNYNGSMRNDLTAKQNQFFKKNLIKDWNNGIKHDARTQATFDLFQYFRLTPSLSLTDYMYFKKIKRSWDYEANREQLDTTYNFYNIFNFNVGLSLSTKVYGFFQPWKKLFGDKVKMIRHVMTPTVSVSWHPDFSDPMWGVYDSYTYMNSSGQMVTSKYNMFQGGNMGSPSSGRAGMVSFSLNNNVEMKVRNDNDSTGEKKISLIESLDLSQSYNFAASPGTKRWSDLQASILIRLVKNFNLNINSTWDPYDYINDSNGRPIAHKTRLQAGKGYARLNSASTSFSYTFNNDTFRRKGDKSSDKGNKNSDSANTFDGTAQSEDDAAAEEQANGGEGGSKRLRGGHDDDMELGPDGYMKWDCPWSLSFNYSVSYNGNGEWDSEAQKYKGNIRQNLSFSGNIRPTKNWNFSLSGSYNFDLHKINYMTCNISRDLHCFTLTCSFVPIGPYKSYNLHIAVKSSLLSDLKYDKRSSSGDGLRWY</sequence>
<evidence type="ECO:0000256" key="2">
    <source>
        <dbReference type="SAM" id="Phobius"/>
    </source>
</evidence>
<dbReference type="InterPro" id="IPR050218">
    <property type="entry name" value="LptD"/>
</dbReference>
<dbReference type="GO" id="GO:0009279">
    <property type="term" value="C:cell outer membrane"/>
    <property type="evidence" value="ECO:0007669"/>
    <property type="project" value="TreeGrafter"/>
</dbReference>
<dbReference type="GO" id="GO:1990351">
    <property type="term" value="C:transporter complex"/>
    <property type="evidence" value="ECO:0007669"/>
    <property type="project" value="TreeGrafter"/>
</dbReference>
<feature type="compositionally biased region" description="Basic and acidic residues" evidence="1">
    <location>
        <begin position="810"/>
        <end position="821"/>
    </location>
</feature>
<evidence type="ECO:0000256" key="1">
    <source>
        <dbReference type="SAM" id="MobiDB-lite"/>
    </source>
</evidence>
<evidence type="ECO:0000313" key="4">
    <source>
        <dbReference type="Proteomes" id="UP000711407"/>
    </source>
</evidence>
<accession>A0A4Q0U9K3</accession>
<proteinExistence type="predicted"/>
<feature type="region of interest" description="Disordered" evidence="1">
    <location>
        <begin position="83"/>
        <end position="110"/>
    </location>
</feature>
<dbReference type="InterPro" id="IPR045659">
    <property type="entry name" value="LptD_2"/>
</dbReference>
<dbReference type="PANTHER" id="PTHR30189">
    <property type="entry name" value="LPS-ASSEMBLY PROTEIN"/>
    <property type="match status" value="1"/>
</dbReference>